<protein>
    <recommendedName>
        <fullName evidence="3">thymidylate synthase</fullName>
        <ecNumber evidence="3">2.1.1.45</ecNumber>
    </recommendedName>
</protein>
<comment type="catalytic activity">
    <reaction evidence="7">
        <text>dUMP + (6R)-5,10-methylene-5,6,7,8-tetrahydrofolate = 7,8-dihydrofolate + dTMP</text>
        <dbReference type="Rhea" id="RHEA:12104"/>
        <dbReference type="ChEBI" id="CHEBI:15636"/>
        <dbReference type="ChEBI" id="CHEBI:57451"/>
        <dbReference type="ChEBI" id="CHEBI:63528"/>
        <dbReference type="ChEBI" id="CHEBI:246422"/>
        <dbReference type="EC" id="2.1.1.45"/>
    </reaction>
</comment>
<keyword evidence="11" id="KW-1185">Reference proteome</keyword>
<dbReference type="PROSITE" id="PS00091">
    <property type="entry name" value="THYMIDYLATE_SYNTHASE"/>
    <property type="match status" value="1"/>
</dbReference>
<proteinExistence type="inferred from homology"/>
<evidence type="ECO:0000256" key="3">
    <source>
        <dbReference type="ARBA" id="ARBA00011947"/>
    </source>
</evidence>
<dbReference type="PRINTS" id="PR00108">
    <property type="entry name" value="THYMDSNTHASE"/>
</dbReference>
<dbReference type="GO" id="GO:0005739">
    <property type="term" value="C:mitochondrion"/>
    <property type="evidence" value="ECO:0007669"/>
    <property type="project" value="TreeGrafter"/>
</dbReference>
<evidence type="ECO:0000256" key="2">
    <source>
        <dbReference type="ARBA" id="ARBA00009972"/>
    </source>
</evidence>
<dbReference type="PANTHER" id="PTHR11548:SF2">
    <property type="entry name" value="THYMIDYLATE SYNTHASE"/>
    <property type="match status" value="1"/>
</dbReference>
<dbReference type="STRING" id="1358809.S7WAT9"/>
<dbReference type="EC" id="2.1.1.45" evidence="3"/>
<dbReference type="AlphaFoldDB" id="S7WAT9"/>
<dbReference type="VEuPathDB" id="MicrosporidiaDB:SLOPH_1953"/>
<evidence type="ECO:0000313" key="11">
    <source>
        <dbReference type="Proteomes" id="UP000014978"/>
    </source>
</evidence>
<dbReference type="OrthoDB" id="766at2759"/>
<dbReference type="HAMAP" id="MF_00008">
    <property type="entry name" value="Thymidy_synth_bact"/>
    <property type="match status" value="1"/>
</dbReference>
<dbReference type="PANTHER" id="PTHR11548">
    <property type="entry name" value="THYMIDYLATE SYNTHASE 1"/>
    <property type="match status" value="1"/>
</dbReference>
<dbReference type="InterPro" id="IPR036926">
    <property type="entry name" value="Thymidate_synth/dCMP_Mease_sf"/>
</dbReference>
<feature type="domain" description="Thymidylate synthase/dCMP hydroxymethylase" evidence="9">
    <location>
        <begin position="9"/>
        <end position="291"/>
    </location>
</feature>
<evidence type="ECO:0000256" key="1">
    <source>
        <dbReference type="ARBA" id="ARBA00004992"/>
    </source>
</evidence>
<comment type="caution">
    <text evidence="10">The sequence shown here is derived from an EMBL/GenBank/DDBJ whole genome shotgun (WGS) entry which is preliminary data.</text>
</comment>
<gene>
    <name evidence="10" type="ORF">SLOPH_1953</name>
</gene>
<keyword evidence="5" id="KW-0808">Transferase</keyword>
<dbReference type="GO" id="GO:0032259">
    <property type="term" value="P:methylation"/>
    <property type="evidence" value="ECO:0007669"/>
    <property type="project" value="UniProtKB-KW"/>
</dbReference>
<organism evidence="10 11">
    <name type="scientific">Spraguea lophii (strain 42_110)</name>
    <name type="common">Microsporidian parasite</name>
    <dbReference type="NCBI Taxonomy" id="1358809"/>
    <lineage>
        <taxon>Eukaryota</taxon>
        <taxon>Fungi</taxon>
        <taxon>Fungi incertae sedis</taxon>
        <taxon>Microsporidia</taxon>
        <taxon>Spragueidae</taxon>
        <taxon>Spraguea</taxon>
    </lineage>
</organism>
<name>S7WAT9_SPRLO</name>
<evidence type="ECO:0000256" key="8">
    <source>
        <dbReference type="PROSITE-ProRule" id="PRU10016"/>
    </source>
</evidence>
<dbReference type="GO" id="GO:0006231">
    <property type="term" value="P:dTMP biosynthetic process"/>
    <property type="evidence" value="ECO:0007669"/>
    <property type="project" value="InterPro"/>
</dbReference>
<keyword evidence="4" id="KW-0489">Methyltransferase</keyword>
<dbReference type="Pfam" id="PF00303">
    <property type="entry name" value="Thymidylat_synt"/>
    <property type="match status" value="1"/>
</dbReference>
<dbReference type="InterPro" id="IPR045097">
    <property type="entry name" value="Thymidate_synth/dCMP_Mease"/>
</dbReference>
<dbReference type="CDD" id="cd00351">
    <property type="entry name" value="TS_Pyrimidine_HMase"/>
    <property type="match status" value="1"/>
</dbReference>
<dbReference type="NCBIfam" id="NF002497">
    <property type="entry name" value="PRK01827.1-3"/>
    <property type="match status" value="1"/>
</dbReference>
<evidence type="ECO:0000256" key="4">
    <source>
        <dbReference type="ARBA" id="ARBA00022603"/>
    </source>
</evidence>
<dbReference type="GO" id="GO:0006235">
    <property type="term" value="P:dTTP biosynthetic process"/>
    <property type="evidence" value="ECO:0007669"/>
    <property type="project" value="UniProtKB-UniPathway"/>
</dbReference>
<dbReference type="FunFam" id="3.30.572.10:FF:000013">
    <property type="entry name" value="Thymidylate synthase"/>
    <property type="match status" value="1"/>
</dbReference>
<dbReference type="NCBIfam" id="TIGR03284">
    <property type="entry name" value="thym_sym"/>
    <property type="match status" value="1"/>
</dbReference>
<reference evidence="11" key="1">
    <citation type="journal article" date="2013" name="PLoS Genet.">
        <title>The genome of Spraguea lophii and the basis of host-microsporidian interactions.</title>
        <authorList>
            <person name="Campbell S.E."/>
            <person name="Williams T.A."/>
            <person name="Yousuf A."/>
            <person name="Soanes D.M."/>
            <person name="Paszkiewicz K.H."/>
            <person name="Williams B.A.P."/>
        </authorList>
    </citation>
    <scope>NUCLEOTIDE SEQUENCE [LARGE SCALE GENOMIC DNA]</scope>
    <source>
        <strain evidence="11">42_110</strain>
    </source>
</reference>
<dbReference type="InParanoid" id="S7WAT9"/>
<keyword evidence="6" id="KW-0545">Nucleotide biosynthesis</keyword>
<sequence length="291" mass="34098">MSNEHEEYQYLNLVKECIEKGVYKQNRTGIGTYGFFGRMMRYSLKDYTLPLLTTKTTAYRVILEELLFFIKGKTDNKLLKQKKINIWTGNSTKEFYEKYNINREEDDLGPVYGFQWNHFNAPYVNCKTDYTGKGVNQLQNAIDIIKKDPTSRRMVIVAWNPEQLREMALPPCHCLFQFYVADNKLSCLLYQRSGDMGLGVPFNIASYSLLALMVAKVTGLEPGEFIHSLGDVHLYENHIEPIKKQLERTPYPFPKIKFKKEKYDSIYDFEFDDFILENYESHPTIKMDMAV</sequence>
<dbReference type="InterPro" id="IPR020940">
    <property type="entry name" value="Thymidylate_synthase_AS"/>
</dbReference>
<comment type="pathway">
    <text evidence="1">Pyrimidine metabolism; dTTP biosynthesis.</text>
</comment>
<dbReference type="Gene3D" id="3.30.572.10">
    <property type="entry name" value="Thymidylate synthase/dCMP hydroxymethylase domain"/>
    <property type="match status" value="1"/>
</dbReference>
<dbReference type="HOGENOM" id="CLU_021669_0_2_1"/>
<dbReference type="EMBL" id="ATCN01000499">
    <property type="protein sequence ID" value="EPR78892.1"/>
    <property type="molecule type" value="Genomic_DNA"/>
</dbReference>
<feature type="active site" evidence="8">
    <location>
        <position position="172"/>
    </location>
</feature>
<dbReference type="GO" id="GO:0004799">
    <property type="term" value="F:thymidylate synthase activity"/>
    <property type="evidence" value="ECO:0007669"/>
    <property type="project" value="UniProtKB-EC"/>
</dbReference>
<comment type="similarity">
    <text evidence="2">Belongs to the thymidylate synthase family.</text>
</comment>
<dbReference type="UniPathway" id="UPA00575"/>
<accession>S7WAT9</accession>
<evidence type="ECO:0000259" key="9">
    <source>
        <dbReference type="Pfam" id="PF00303"/>
    </source>
</evidence>
<dbReference type="GO" id="GO:0005829">
    <property type="term" value="C:cytosol"/>
    <property type="evidence" value="ECO:0007669"/>
    <property type="project" value="TreeGrafter"/>
</dbReference>
<dbReference type="InterPro" id="IPR000398">
    <property type="entry name" value="Thymidylate_synthase"/>
</dbReference>
<evidence type="ECO:0000313" key="10">
    <source>
        <dbReference type="EMBL" id="EPR78892.1"/>
    </source>
</evidence>
<evidence type="ECO:0000256" key="7">
    <source>
        <dbReference type="ARBA" id="ARBA00047344"/>
    </source>
</evidence>
<dbReference type="OMA" id="AYGRFWR"/>
<dbReference type="InterPro" id="IPR023451">
    <property type="entry name" value="Thymidate_synth/dCMP_Mease_dom"/>
</dbReference>
<evidence type="ECO:0000256" key="6">
    <source>
        <dbReference type="ARBA" id="ARBA00022727"/>
    </source>
</evidence>
<evidence type="ECO:0000256" key="5">
    <source>
        <dbReference type="ARBA" id="ARBA00022679"/>
    </source>
</evidence>
<dbReference type="SUPFAM" id="SSF55831">
    <property type="entry name" value="Thymidylate synthase/dCMP hydroxymethylase"/>
    <property type="match status" value="1"/>
</dbReference>
<dbReference type="Proteomes" id="UP000014978">
    <property type="component" value="Unassembled WGS sequence"/>
</dbReference>